<dbReference type="Pfam" id="PF18758">
    <property type="entry name" value="KDZ"/>
    <property type="match status" value="2"/>
</dbReference>
<evidence type="ECO:0000256" key="1">
    <source>
        <dbReference type="SAM" id="Coils"/>
    </source>
</evidence>
<keyword evidence="1" id="KW-0175">Coiled coil</keyword>
<evidence type="ECO:0000313" key="2">
    <source>
        <dbReference type="EMBL" id="KAF7372625.1"/>
    </source>
</evidence>
<feature type="coiled-coil region" evidence="1">
    <location>
        <begin position="45"/>
        <end position="72"/>
    </location>
</feature>
<organism evidence="2 3">
    <name type="scientific">Mycena venus</name>
    <dbReference type="NCBI Taxonomy" id="2733690"/>
    <lineage>
        <taxon>Eukaryota</taxon>
        <taxon>Fungi</taxon>
        <taxon>Dikarya</taxon>
        <taxon>Basidiomycota</taxon>
        <taxon>Agaricomycotina</taxon>
        <taxon>Agaricomycetes</taxon>
        <taxon>Agaricomycetidae</taxon>
        <taxon>Agaricales</taxon>
        <taxon>Marasmiineae</taxon>
        <taxon>Mycenaceae</taxon>
        <taxon>Mycena</taxon>
    </lineage>
</organism>
<gene>
    <name evidence="2" type="ORF">MVEN_00125600</name>
</gene>
<reference evidence="2" key="1">
    <citation type="submission" date="2020-05" db="EMBL/GenBank/DDBJ databases">
        <title>Mycena genomes resolve the evolution of fungal bioluminescence.</title>
        <authorList>
            <person name="Tsai I.J."/>
        </authorList>
    </citation>
    <scope>NUCLEOTIDE SEQUENCE</scope>
    <source>
        <strain evidence="2">CCC161011</strain>
    </source>
</reference>
<comment type="caution">
    <text evidence="2">The sequence shown here is derived from an EMBL/GenBank/DDBJ whole genome shotgun (WGS) entry which is preliminary data.</text>
</comment>
<protein>
    <submittedName>
        <fullName evidence="2">Uncharacterized protein</fullName>
    </submittedName>
</protein>
<proteinExistence type="predicted"/>
<dbReference type="OrthoDB" id="3246730at2759"/>
<sequence>MPNPKAAQANNWISAMSMSSKIHVTTMRRSQSGCVLKERKSLTASKVHLAKAEEARREAERLEAMTAAQRHNLDLLHDFGDAFNNDDRYEQDVLHGHTTVDISHTGKALPSDDADAADTADTELMAGLRVSLCIASALHSCLPSMIQATQQIDAFEAQLERMTDAYLEFSLANVDEGLVASTKIPESAEVQETRDLLVVDVFLASHQSLMMIGGDTYIASTCVRQGWMPCAAYFPTVAITIRALEAFVRALCDIHGVAPHPWLGAQFSVAFNVYLAVRARVDKRVEVALGWDAPDWRLKNACPACLYTLEGEPHLKYPFMCTFDGNNSLSRFWAREREESLADGITAPGASKELQDDRVAPGDYYLFSPDTEDGEEDSGCSERWQNMKEDVTARAYGMYDETSFFPALCRHGFILKVVDMVKSGELSKYPLAITAHLLNILGEIAIGYDIGFGAFHGHGHGRLCGLDNLMTYVEGVGLEALEICDRFHRQQAITTYLKHADTFETYQGLSLLLCSKYRRALEIKATEATLHATMQELGVESRETLSKEPAEETLEMEYYQKLVNLREAEERIAAIRGIQMPFVPAEMDASYTEAAKATWRIEMQRRHALELQTKALAAAMDLELHLGIAMCWTPGDEKWEAVAAMVGRCRYQRALDHLQGLIIVWMFELAKCNMSGTGYKLCKHIVKSLQAWSKAVKTTIARYNEVAEAMMPPKPMLEWEEVIEYTFLADFDLLREGREDIRGEPWAQPAGRAAMDQHYKLLRTNEEIRRLNVEIRCFVTYMRDEEAFLSCEEGCLEEEGRPEIAHQVRLVRMEHAHFTVLHTSHLLKLSKVPGCTADIVPGTSISREILWIFLGLERMS</sequence>
<dbReference type="EMBL" id="JACAZI010000001">
    <property type="protein sequence ID" value="KAF7372625.1"/>
    <property type="molecule type" value="Genomic_DNA"/>
</dbReference>
<accession>A0A8H7DFN3</accession>
<keyword evidence="3" id="KW-1185">Reference proteome</keyword>
<name>A0A8H7DFN3_9AGAR</name>
<dbReference type="Proteomes" id="UP000620124">
    <property type="component" value="Unassembled WGS sequence"/>
</dbReference>
<dbReference type="AlphaFoldDB" id="A0A8H7DFN3"/>
<dbReference type="InterPro" id="IPR040521">
    <property type="entry name" value="KDZ"/>
</dbReference>
<evidence type="ECO:0000313" key="3">
    <source>
        <dbReference type="Proteomes" id="UP000620124"/>
    </source>
</evidence>
<dbReference type="PANTHER" id="PTHR33096">
    <property type="entry name" value="CXC2 DOMAIN-CONTAINING PROTEIN"/>
    <property type="match status" value="1"/>
</dbReference>
<dbReference type="PANTHER" id="PTHR33096:SF1">
    <property type="entry name" value="CXC1-LIKE CYSTEINE CLUSTER ASSOCIATED WITH KDZ TRANSPOSASES DOMAIN-CONTAINING PROTEIN"/>
    <property type="match status" value="1"/>
</dbReference>